<dbReference type="RefSeq" id="WP_217734353.1">
    <property type="nucleotide sequence ID" value="NZ_JAHSPR010000001.1"/>
</dbReference>
<organism evidence="1 2">
    <name type="scientific">Advenella alkanexedens</name>
    <dbReference type="NCBI Taxonomy" id="1481665"/>
    <lineage>
        <taxon>Bacteria</taxon>
        <taxon>Pseudomonadati</taxon>
        <taxon>Pseudomonadota</taxon>
        <taxon>Betaproteobacteria</taxon>
        <taxon>Burkholderiales</taxon>
        <taxon>Alcaligenaceae</taxon>
    </lineage>
</organism>
<dbReference type="EMBL" id="JAHSPR010000001">
    <property type="protein sequence ID" value="MBV4395923.1"/>
    <property type="molecule type" value="Genomic_DNA"/>
</dbReference>
<reference evidence="1 2" key="1">
    <citation type="submission" date="2021-06" db="EMBL/GenBank/DDBJ databases">
        <authorList>
            <person name="Lu T."/>
            <person name="Wang Q."/>
            <person name="Han X."/>
        </authorList>
    </citation>
    <scope>NUCLEOTIDE SEQUENCE [LARGE SCALE GENOMIC DNA]</scope>
    <source>
        <strain evidence="1 2">LAM0050</strain>
    </source>
</reference>
<accession>A0ABS6NJX1</accession>
<evidence type="ECO:0000313" key="2">
    <source>
        <dbReference type="Proteomes" id="UP000722165"/>
    </source>
</evidence>
<protein>
    <submittedName>
        <fullName evidence="1">Uncharacterized protein</fullName>
    </submittedName>
</protein>
<evidence type="ECO:0000313" key="1">
    <source>
        <dbReference type="EMBL" id="MBV4395923.1"/>
    </source>
</evidence>
<gene>
    <name evidence="1" type="ORF">KU392_01475</name>
</gene>
<comment type="caution">
    <text evidence="1">The sequence shown here is derived from an EMBL/GenBank/DDBJ whole genome shotgun (WGS) entry which is preliminary data.</text>
</comment>
<proteinExistence type="predicted"/>
<keyword evidence="2" id="KW-1185">Reference proteome</keyword>
<sequence>MNTRLLTALGLSLGIAGPVWAQTKVIMPPPSSFLMIPSTEKQIQGRSPVWVSAQWVHEGLDFSFGSLEKGILKIGDFSQYGPFDSAINGLRIQAIKSAVNLENLISALKKQKKKDQKLVQLTKNLEQKKSSSHAAHVTAKALAEVTQKYDSKIGVAERKLGNSKKTAEFLSTLGPFLKQLDVAPVSADSRSALAESSTKGAIGTLWQGGLELPAERAGAMASSFVPGASIVGAWAGNDVWKNHIKPVVDKRQEDVLYKMKRDAIDIAIRAYLTLQQVMDDQGSVLVLGRDEYFDPGKSVINRRSADERKKFEQVKKDLRSQRRRWEELKEGYQAGKINDEVMSMAYEAQDPLLYQKILASSSPAAQAIASRQGLQSVVSGKAQQAPVQLPVSLGQPSSHIAHLPPFSLPAALPMVTLGSAQYAGMITTAKEATLALMGPLSAADSARVEQRWAGFYAFPADNILQYFRKATPLLTELLNVREAIALTATAFDNTWAEASAAAEYDNQAYAEASLAQAILLKDYLVALEARARMIAQALQNLGEPPDALAAQDAASNVHRKATDTLLDLLKPTDGHEGIWYGVMVHEEGVFIDGITELPLVFVVYSVGPPANKRYRALTLDADTYDEKTDPYIDVLEMHEDQDTPLPALYPHMKNGGINKSFDITEVDEEDGETYSWSITVKANVLGPDGVVQYPAGASMELAQKAAQETLGASARRRKEEAKESGGRNMDLGAMMASNVLGNKVSEMMVQSQLEDLRRHHELTPAFVAAATKWLKERPFSEDSTLEQDRKQLSSIVASFVGPAKGGKITAKPVPTDTAASTQKVDEDRKAEEQALLDRVKFHQHNIRFVEANLAKDKAELAKEADPQRRAALELRIIGELSDIQSEKDLIASIETGRLVRTRSPFDDYAHDALIANIHETHQKMAQFQRNTESLLRLAAMLPGSEGQSAREFVERQLTPEVRTRMDEGAVKKIASAIGKKVEGYYQGQQAKDEEDAALANLGLEAAQNVKTAADYGMMATSLFGGQAIDSTYQGLTGYIEGGPAEAALRTVSSFGPLADGAVETLRGYREGGLEQAIEQGSWAVIKGGLLQYGAGKILARTKAGRANVDGAPTSKAAIDGAPRTKAAIDGAPRTKAAIDGAPASKTFDGDTGPGPARPTAFEREALEQFKRARKQGEDLVQDMRNAQQRLADAGSAGRPTEELLELQRQVREKVLNVNGNPNAKNYLKYKGDPQTQRTYVLHLEDVHGKVKTEFDANQNAKGWNQQDLKEMRNAASAGSVGMDYDIGLDETAMKSLTKNGEPAMLYNWQNDAQQSWNDAYAKVTGKSAPQAWESVTTSKHAESYRDKAWLGADKSRVSKAWGQQAADVTLYKTSHMMHDAEGLGYFERLQEVSRGAAKDFDTKVTPMLDRIKPGAGSVDSFKASRAHWEQISKVMSDFGKNNIDPITADRTIRSLTGGKDIPQVISEMGTLLEAAIKFGPGA</sequence>
<name>A0ABS6NJX1_9BURK</name>
<dbReference type="Proteomes" id="UP000722165">
    <property type="component" value="Unassembled WGS sequence"/>
</dbReference>